<comment type="caution">
    <text evidence="8">The sequence shown here is derived from an EMBL/GenBank/DDBJ whole genome shotgun (WGS) entry which is preliminary data.</text>
</comment>
<dbReference type="Gene3D" id="1.20.120.920">
    <property type="entry name" value="CRISPR-associated endonuclease Cas1, C-terminal domain"/>
    <property type="match status" value="1"/>
</dbReference>
<evidence type="ECO:0000256" key="2">
    <source>
        <dbReference type="ARBA" id="ARBA00022723"/>
    </source>
</evidence>
<dbReference type="InterPro" id="IPR002729">
    <property type="entry name" value="CRISPR-assoc_Cas1"/>
</dbReference>
<evidence type="ECO:0000256" key="5">
    <source>
        <dbReference type="ARBA" id="ARBA00022842"/>
    </source>
</evidence>
<dbReference type="EMBL" id="JAFFZM010000013">
    <property type="protein sequence ID" value="MBO8200977.1"/>
    <property type="molecule type" value="Genomic_DNA"/>
</dbReference>
<evidence type="ECO:0000313" key="8">
    <source>
        <dbReference type="EMBL" id="MBO8200977.1"/>
    </source>
</evidence>
<keyword evidence="5" id="KW-0460">Magnesium</keyword>
<dbReference type="GO" id="GO:0004519">
    <property type="term" value="F:endonuclease activity"/>
    <property type="evidence" value="ECO:0007669"/>
    <property type="project" value="UniProtKB-KW"/>
</dbReference>
<keyword evidence="4" id="KW-0378">Hydrolase</keyword>
<proteinExistence type="predicted"/>
<dbReference type="Proteomes" id="UP000721954">
    <property type="component" value="Unassembled WGS sequence"/>
</dbReference>
<gene>
    <name evidence="8" type="ORF">JW613_22130</name>
</gene>
<keyword evidence="1" id="KW-0540">Nuclease</keyword>
<evidence type="ECO:0000313" key="9">
    <source>
        <dbReference type="Proteomes" id="UP000721954"/>
    </source>
</evidence>
<dbReference type="GeneID" id="96261313"/>
<reference evidence="8 9" key="1">
    <citation type="submission" date="2021-02" db="EMBL/GenBank/DDBJ databases">
        <title>Streptomyces spirodelae sp. nov., isolated from duckweed.</title>
        <authorList>
            <person name="Saimee Y."/>
            <person name="Duangmal K."/>
        </authorList>
    </citation>
    <scope>NUCLEOTIDE SEQUENCE [LARGE SCALE GENOMIC DNA]</scope>
    <source>
        <strain evidence="8 9">DSM 42105</strain>
    </source>
</reference>
<keyword evidence="6" id="KW-0051">Antiviral defense</keyword>
<name>A0ABS3Y1C9_9ACTN</name>
<dbReference type="Pfam" id="PF01867">
    <property type="entry name" value="Cas_Cas1"/>
    <property type="match status" value="1"/>
</dbReference>
<dbReference type="InterPro" id="IPR042206">
    <property type="entry name" value="CRISPR-assoc_Cas1_C"/>
</dbReference>
<keyword evidence="7" id="KW-0238">DNA-binding</keyword>
<evidence type="ECO:0000256" key="1">
    <source>
        <dbReference type="ARBA" id="ARBA00022722"/>
    </source>
</evidence>
<accession>A0ABS3Y1C9</accession>
<dbReference type="RefSeq" id="WP_209212574.1">
    <property type="nucleotide sequence ID" value="NZ_JAFFZM010000013.1"/>
</dbReference>
<organism evidence="8 9">
    <name type="scientific">Streptomyces smyrnaeus</name>
    <dbReference type="NCBI Taxonomy" id="1387713"/>
    <lineage>
        <taxon>Bacteria</taxon>
        <taxon>Bacillati</taxon>
        <taxon>Actinomycetota</taxon>
        <taxon>Actinomycetes</taxon>
        <taxon>Kitasatosporales</taxon>
        <taxon>Streptomycetaceae</taxon>
        <taxon>Streptomyces</taxon>
    </lineage>
</organism>
<keyword evidence="3 8" id="KW-0255">Endonuclease</keyword>
<sequence>MPDHLGGLRRNSRQAASALAPGLDALTAFAAQAAGVSRIDELRGVEGTAARLYFERFTAILCPDVRETFAAVGPLDRSRRPPRDPLDALLPYCHALLANDLTATCCSANLFHAEQPQVRSV</sequence>
<keyword evidence="2" id="KW-0479">Metal-binding</keyword>
<protein>
    <submittedName>
        <fullName evidence="8">CRISPR-associated endonuclease Cas1</fullName>
    </submittedName>
</protein>
<evidence type="ECO:0000256" key="4">
    <source>
        <dbReference type="ARBA" id="ARBA00022801"/>
    </source>
</evidence>
<keyword evidence="9" id="KW-1185">Reference proteome</keyword>
<evidence type="ECO:0000256" key="6">
    <source>
        <dbReference type="ARBA" id="ARBA00023118"/>
    </source>
</evidence>
<evidence type="ECO:0000256" key="7">
    <source>
        <dbReference type="ARBA" id="ARBA00023125"/>
    </source>
</evidence>
<evidence type="ECO:0000256" key="3">
    <source>
        <dbReference type="ARBA" id="ARBA00022759"/>
    </source>
</evidence>